<keyword evidence="3" id="KW-1185">Reference proteome</keyword>
<protein>
    <submittedName>
        <fullName evidence="2">Uncharacterized protein</fullName>
    </submittedName>
</protein>
<gene>
    <name evidence="2" type="ORF">K9S39_20850</name>
</gene>
<feature type="compositionally biased region" description="Polar residues" evidence="1">
    <location>
        <begin position="105"/>
        <end position="116"/>
    </location>
</feature>
<proteinExistence type="predicted"/>
<reference evidence="2" key="1">
    <citation type="submission" date="2021-10" db="EMBL/GenBank/DDBJ databases">
        <title>Streptomyces nigrumlapis sp.nov.,an antimicrobial producing actinobacterium isolated from Black Gobi rocks.</title>
        <authorList>
            <person name="Wen Y."/>
            <person name="Zhang W."/>
            <person name="Liu X.G."/>
        </authorList>
    </citation>
    <scope>NUCLEOTIDE SEQUENCE</scope>
    <source>
        <strain evidence="2">ST13-2-2</strain>
    </source>
</reference>
<dbReference type="EMBL" id="CP086322">
    <property type="protein sequence ID" value="UQA93997.1"/>
    <property type="molecule type" value="Genomic_DNA"/>
</dbReference>
<accession>A0ABY4M9C3</accession>
<evidence type="ECO:0000313" key="3">
    <source>
        <dbReference type="Proteomes" id="UP000830115"/>
    </source>
</evidence>
<sequence length="128" mass="13460">MHRLPPVPGDFSASHLGEGVLDAVCLGSGPDELYEAQHRTPDALGGTGTYLGGTYLGAPVRTDVRRLPARRVVDLGQRLGPRHGAGHHPERQTRQATAPEGRSMPETTANSATLASPRSFDAVGGRTS</sequence>
<feature type="region of interest" description="Disordered" evidence="1">
    <location>
        <begin position="76"/>
        <end position="128"/>
    </location>
</feature>
<evidence type="ECO:0000313" key="2">
    <source>
        <dbReference type="EMBL" id="UQA93997.1"/>
    </source>
</evidence>
<dbReference type="Proteomes" id="UP000830115">
    <property type="component" value="Chromosome"/>
</dbReference>
<organism evidence="2 3">
    <name type="scientific">Streptomyces halobius</name>
    <dbReference type="NCBI Taxonomy" id="2879846"/>
    <lineage>
        <taxon>Bacteria</taxon>
        <taxon>Bacillati</taxon>
        <taxon>Actinomycetota</taxon>
        <taxon>Actinomycetes</taxon>
        <taxon>Kitasatosporales</taxon>
        <taxon>Streptomycetaceae</taxon>
        <taxon>Streptomyces</taxon>
    </lineage>
</organism>
<name>A0ABY4M9C3_9ACTN</name>
<evidence type="ECO:0000256" key="1">
    <source>
        <dbReference type="SAM" id="MobiDB-lite"/>
    </source>
</evidence>
<dbReference type="RefSeq" id="WP_248864870.1">
    <property type="nucleotide sequence ID" value="NZ_CP086322.1"/>
</dbReference>